<sequence length="433" mass="46768">MTGDRPQQAAAFGDPPSVRQQPLITIHENDNPNPDSLAAGHRRKRRGGGGDDPLPPSAARPRQQSRAGSAAAALAAGAAEHGDDRPAKRQRTAKAVAQAALALAEQMEAAEDEETGEEAAAPPAPPAAARPRQRRQRVLVDVHGGVGMSAAGRQQLEPEERLERIRRNEQMLRQLGVQEAAGGLAAAAAAEQHAAQPTARSRGPPRPRERRPALPAAVLPARKSARQRGDRPLTQEEAVAAAATELGAAAVPDLSQATDKELEHGALLDLEQYFKLIGQDISEAVHTDGRFHGWVNPVVCERYGIAGGADTAWEAGGGGQFSFKIDKKAIPSSLKGRGWRDARAFSHTQLQKNPNSYFYRHAQGEWTEEEHRLFVDTARAHGVGDKWGLFASYLPQRVGYQCSAYYRDVIIPQGLVIDKRFRMSRNGKAVYVG</sequence>
<feature type="compositionally biased region" description="Low complexity" evidence="1">
    <location>
        <begin position="184"/>
        <end position="202"/>
    </location>
</feature>
<organism evidence="4">
    <name type="scientific">Chlorella variabilis</name>
    <name type="common">Green alga</name>
    <dbReference type="NCBI Taxonomy" id="554065"/>
    <lineage>
        <taxon>Eukaryota</taxon>
        <taxon>Viridiplantae</taxon>
        <taxon>Chlorophyta</taxon>
        <taxon>core chlorophytes</taxon>
        <taxon>Trebouxiophyceae</taxon>
        <taxon>Chlorellales</taxon>
        <taxon>Chlorellaceae</taxon>
        <taxon>Chlorella clade</taxon>
        <taxon>Chlorella</taxon>
    </lineage>
</organism>
<dbReference type="AlphaFoldDB" id="E1ZD79"/>
<dbReference type="OMA" id="FASYIPH"/>
<dbReference type="eggNOG" id="ENOG502S2ZR">
    <property type="taxonomic scope" value="Eukaryota"/>
</dbReference>
<feature type="region of interest" description="Disordered" evidence="1">
    <location>
        <begin position="1"/>
        <end position="135"/>
    </location>
</feature>
<gene>
    <name evidence="3" type="ORF">CHLNCDRAFT_144881</name>
</gene>
<accession>E1ZD79</accession>
<dbReference type="KEGG" id="cvr:CHLNCDRAFT_144881"/>
<dbReference type="STRING" id="554065.E1ZD79"/>
<feature type="domain" description="Myb-like" evidence="2">
    <location>
        <begin position="363"/>
        <end position="410"/>
    </location>
</feature>
<dbReference type="Pfam" id="PF00249">
    <property type="entry name" value="Myb_DNA-binding"/>
    <property type="match status" value="1"/>
</dbReference>
<feature type="compositionally biased region" description="Low complexity" evidence="1">
    <location>
        <begin position="213"/>
        <end position="222"/>
    </location>
</feature>
<evidence type="ECO:0000313" key="3">
    <source>
        <dbReference type="EMBL" id="EFN56170.1"/>
    </source>
</evidence>
<reference evidence="3 4" key="1">
    <citation type="journal article" date="2010" name="Plant Cell">
        <title>The Chlorella variabilis NC64A genome reveals adaptation to photosymbiosis, coevolution with viruses, and cryptic sex.</title>
        <authorList>
            <person name="Blanc G."/>
            <person name="Duncan G."/>
            <person name="Agarkova I."/>
            <person name="Borodovsky M."/>
            <person name="Gurnon J."/>
            <person name="Kuo A."/>
            <person name="Lindquist E."/>
            <person name="Lucas S."/>
            <person name="Pangilinan J."/>
            <person name="Polle J."/>
            <person name="Salamov A."/>
            <person name="Terry A."/>
            <person name="Yamada T."/>
            <person name="Dunigan D.D."/>
            <person name="Grigoriev I.V."/>
            <person name="Claverie J.M."/>
            <person name="Van Etten J.L."/>
        </authorList>
    </citation>
    <scope>NUCLEOTIDE SEQUENCE [LARGE SCALE GENOMIC DNA]</scope>
    <source>
        <strain evidence="3 4">NC64A</strain>
    </source>
</reference>
<dbReference type="EMBL" id="GL433842">
    <property type="protein sequence ID" value="EFN56170.1"/>
    <property type="molecule type" value="Genomic_DNA"/>
</dbReference>
<evidence type="ECO:0000259" key="2">
    <source>
        <dbReference type="PROSITE" id="PS50090"/>
    </source>
</evidence>
<dbReference type="Proteomes" id="UP000008141">
    <property type="component" value="Unassembled WGS sequence"/>
</dbReference>
<dbReference type="InterPro" id="IPR001005">
    <property type="entry name" value="SANT/Myb"/>
</dbReference>
<dbReference type="SUPFAM" id="SSF46689">
    <property type="entry name" value="Homeodomain-like"/>
    <property type="match status" value="1"/>
</dbReference>
<dbReference type="RefSeq" id="XP_005848272.1">
    <property type="nucleotide sequence ID" value="XM_005848210.1"/>
</dbReference>
<feature type="compositionally biased region" description="Low complexity" evidence="1">
    <location>
        <begin position="59"/>
        <end position="79"/>
    </location>
</feature>
<keyword evidence="4" id="KW-1185">Reference proteome</keyword>
<feature type="compositionally biased region" description="Acidic residues" evidence="1">
    <location>
        <begin position="108"/>
        <end position="117"/>
    </location>
</feature>
<proteinExistence type="predicted"/>
<feature type="region of interest" description="Disordered" evidence="1">
    <location>
        <begin position="184"/>
        <end position="232"/>
    </location>
</feature>
<dbReference type="InParanoid" id="E1ZD79"/>
<feature type="compositionally biased region" description="Low complexity" evidence="1">
    <location>
        <begin position="93"/>
        <end position="107"/>
    </location>
</feature>
<dbReference type="Gene3D" id="1.10.10.60">
    <property type="entry name" value="Homeodomain-like"/>
    <property type="match status" value="1"/>
</dbReference>
<dbReference type="CDD" id="cd00167">
    <property type="entry name" value="SANT"/>
    <property type="match status" value="1"/>
</dbReference>
<dbReference type="PROSITE" id="PS50090">
    <property type="entry name" value="MYB_LIKE"/>
    <property type="match status" value="1"/>
</dbReference>
<dbReference type="InterPro" id="IPR009057">
    <property type="entry name" value="Homeodomain-like_sf"/>
</dbReference>
<name>E1ZD79_CHLVA</name>
<dbReference type="GeneID" id="17355813"/>
<evidence type="ECO:0000313" key="4">
    <source>
        <dbReference type="Proteomes" id="UP000008141"/>
    </source>
</evidence>
<dbReference type="OrthoDB" id="10258692at2759"/>
<evidence type="ECO:0000256" key="1">
    <source>
        <dbReference type="SAM" id="MobiDB-lite"/>
    </source>
</evidence>
<protein>
    <recommendedName>
        <fullName evidence="2">Myb-like domain-containing protein</fullName>
    </recommendedName>
</protein>